<sequence length="190" mass="22708">MIEKIYECLKLIIEKTDCLNTICYKCAENIETYHNFLMSVKKSQSSFDNYSMKIRKIKNHNNINRGHFTSYVREQVVEADYSFSFLNESNYMDKKETKQSSPFFSYFSPPNPTMFIKQSNESRKRLRYDSQNDNRDVKRKVEKPKHLSADIFESQSQDCDEVDFRRPLWKLTPDDGLIRRVRDKCFGRSD</sequence>
<reference evidence="1 2" key="1">
    <citation type="submission" date="2017-07" db="EMBL/GenBank/DDBJ databases">
        <authorList>
            <person name="Talla V."/>
            <person name="Backstrom N."/>
        </authorList>
    </citation>
    <scope>NUCLEOTIDE SEQUENCE [LARGE SCALE GENOMIC DNA]</scope>
</reference>
<proteinExistence type="predicted"/>
<dbReference type="EMBL" id="FZQP02007003">
    <property type="protein sequence ID" value="VVD05659.1"/>
    <property type="molecule type" value="Genomic_DNA"/>
</dbReference>
<organism evidence="1 2">
    <name type="scientific">Leptidea sinapis</name>
    <dbReference type="NCBI Taxonomy" id="189913"/>
    <lineage>
        <taxon>Eukaryota</taxon>
        <taxon>Metazoa</taxon>
        <taxon>Ecdysozoa</taxon>
        <taxon>Arthropoda</taxon>
        <taxon>Hexapoda</taxon>
        <taxon>Insecta</taxon>
        <taxon>Pterygota</taxon>
        <taxon>Neoptera</taxon>
        <taxon>Endopterygota</taxon>
        <taxon>Lepidoptera</taxon>
        <taxon>Glossata</taxon>
        <taxon>Ditrysia</taxon>
        <taxon>Papilionoidea</taxon>
        <taxon>Pieridae</taxon>
        <taxon>Dismorphiinae</taxon>
        <taxon>Leptidea</taxon>
    </lineage>
</organism>
<evidence type="ECO:0000313" key="2">
    <source>
        <dbReference type="Proteomes" id="UP000324832"/>
    </source>
</evidence>
<evidence type="ECO:0008006" key="3">
    <source>
        <dbReference type="Google" id="ProtNLM"/>
    </source>
</evidence>
<keyword evidence="2" id="KW-1185">Reference proteome</keyword>
<protein>
    <recommendedName>
        <fullName evidence="3">ZAD domain-containing protein</fullName>
    </recommendedName>
</protein>
<accession>A0A5E4R5Q7</accession>
<name>A0A5E4R5Q7_9NEOP</name>
<dbReference type="AlphaFoldDB" id="A0A5E4R5Q7"/>
<gene>
    <name evidence="1" type="ORF">LSINAPIS_LOCUS15151</name>
</gene>
<dbReference type="Proteomes" id="UP000324832">
    <property type="component" value="Unassembled WGS sequence"/>
</dbReference>
<evidence type="ECO:0000313" key="1">
    <source>
        <dbReference type="EMBL" id="VVD05659.1"/>
    </source>
</evidence>